<evidence type="ECO:0000256" key="5">
    <source>
        <dbReference type="ARBA" id="ARBA00023295"/>
    </source>
</evidence>
<sequence length="528" mass="56167">MADMEPAYCRPQSLREKIGQLIVTGFPGTSVTEELEALVRDWKVGNIILFAHNAENKTQLARLCGDLHRLVESGTGCPALISIDQEGGRVTRLPRDAVNVPGAMAIAAAGDPSGALTAGRITAAELRALGINFNLAPVLDINNNKRNPVINVRSYGDTAETVAEYGVQALRGLRNGGVLAALKHFPGHGDTEVDSHLGLPSSGKSLADLEALELLPFRVAIADGAEAVMIAHMMFPNIEPRRVPATMSSVIVGDLLKGKLGYEGLVVSDCLEMDAVKKYFGTAQGALGALKAGIHLLFVSHTPSLVRETVEVIEQAVQSGELPMETLDAALDKVLYYKGKYASGAEAPPLTVVGCETHRKEAAAISDASICVVSGSLDPLRPEETRTLFVGSLPYRTDQASSRVAGDLSFPDVMADRLGGGRMLVGIDPVEAEIDSVLREAERYDRVMYGLFNGSDNPGQLEVVRRLVAAGKRVTAVALGKPYDLEALEGIDCGLAAFEYTALSLDSVARVLSGKVRPAGRIGNVWHR</sequence>
<dbReference type="Pfam" id="PF00933">
    <property type="entry name" value="Glyco_hydro_3"/>
    <property type="match status" value="1"/>
</dbReference>
<name>A0ABT6TPB2_9BACL</name>
<evidence type="ECO:0000256" key="1">
    <source>
        <dbReference type="ARBA" id="ARBA00001231"/>
    </source>
</evidence>
<dbReference type="RefSeq" id="WP_282911357.1">
    <property type="nucleotide sequence ID" value="NZ_JAGRPV010000001.1"/>
</dbReference>
<dbReference type="EC" id="3.2.1.52" evidence="3"/>
<comment type="caution">
    <text evidence="7">The sequence shown here is derived from an EMBL/GenBank/DDBJ whole genome shotgun (WGS) entry which is preliminary data.</text>
</comment>
<dbReference type="InterPro" id="IPR036881">
    <property type="entry name" value="Glyco_hydro_3_C_sf"/>
</dbReference>
<keyword evidence="5" id="KW-0326">Glycosidase</keyword>
<feature type="domain" description="Glycoside hydrolase family 3 N-terminal" evidence="6">
    <location>
        <begin position="14"/>
        <end position="335"/>
    </location>
</feature>
<evidence type="ECO:0000256" key="2">
    <source>
        <dbReference type="ARBA" id="ARBA00005336"/>
    </source>
</evidence>
<reference evidence="7" key="1">
    <citation type="submission" date="2023-04" db="EMBL/GenBank/DDBJ databases">
        <title>Comparative genomic analysis of Cohnella hashimotonis sp. nov., isolated from the International Space Station.</title>
        <authorList>
            <person name="Venkateswaran K."/>
            <person name="Simpson A."/>
        </authorList>
    </citation>
    <scope>NUCLEOTIDE SEQUENCE</scope>
    <source>
        <strain evidence="7">F6_2S_P_1</strain>
    </source>
</reference>
<dbReference type="InterPro" id="IPR036962">
    <property type="entry name" value="Glyco_hydro_3_N_sf"/>
</dbReference>
<dbReference type="PANTHER" id="PTHR30480:SF13">
    <property type="entry name" value="BETA-HEXOSAMINIDASE"/>
    <property type="match status" value="1"/>
</dbReference>
<dbReference type="InterPro" id="IPR001764">
    <property type="entry name" value="Glyco_hydro_3_N"/>
</dbReference>
<dbReference type="SUPFAM" id="SSF51445">
    <property type="entry name" value="(Trans)glycosidases"/>
    <property type="match status" value="1"/>
</dbReference>
<dbReference type="Proteomes" id="UP001161691">
    <property type="component" value="Unassembled WGS sequence"/>
</dbReference>
<dbReference type="EMBL" id="JAGRPV010000001">
    <property type="protein sequence ID" value="MDI4648660.1"/>
    <property type="molecule type" value="Genomic_DNA"/>
</dbReference>
<evidence type="ECO:0000313" key="8">
    <source>
        <dbReference type="Proteomes" id="UP001161691"/>
    </source>
</evidence>
<accession>A0ABT6TPB2</accession>
<dbReference type="Gene3D" id="3.40.50.1700">
    <property type="entry name" value="Glycoside hydrolase family 3 C-terminal domain"/>
    <property type="match status" value="1"/>
</dbReference>
<dbReference type="InterPro" id="IPR050226">
    <property type="entry name" value="NagZ_Beta-hexosaminidase"/>
</dbReference>
<comment type="similarity">
    <text evidence="2">Belongs to the glycosyl hydrolase 3 family.</text>
</comment>
<evidence type="ECO:0000313" key="7">
    <source>
        <dbReference type="EMBL" id="MDI4648660.1"/>
    </source>
</evidence>
<evidence type="ECO:0000259" key="6">
    <source>
        <dbReference type="Pfam" id="PF00933"/>
    </source>
</evidence>
<dbReference type="Gene3D" id="3.20.20.300">
    <property type="entry name" value="Glycoside hydrolase, family 3, N-terminal domain"/>
    <property type="match status" value="1"/>
</dbReference>
<dbReference type="PANTHER" id="PTHR30480">
    <property type="entry name" value="BETA-HEXOSAMINIDASE-RELATED"/>
    <property type="match status" value="1"/>
</dbReference>
<proteinExistence type="inferred from homology"/>
<keyword evidence="4 7" id="KW-0378">Hydrolase</keyword>
<evidence type="ECO:0000256" key="4">
    <source>
        <dbReference type="ARBA" id="ARBA00022801"/>
    </source>
</evidence>
<evidence type="ECO:0000256" key="3">
    <source>
        <dbReference type="ARBA" id="ARBA00012663"/>
    </source>
</evidence>
<organism evidence="7 8">
    <name type="scientific">Cohnella hashimotonis</name>
    <dbReference type="NCBI Taxonomy" id="2826895"/>
    <lineage>
        <taxon>Bacteria</taxon>
        <taxon>Bacillati</taxon>
        <taxon>Bacillota</taxon>
        <taxon>Bacilli</taxon>
        <taxon>Bacillales</taxon>
        <taxon>Paenibacillaceae</taxon>
        <taxon>Cohnella</taxon>
    </lineage>
</organism>
<comment type="catalytic activity">
    <reaction evidence="1">
        <text>Hydrolysis of terminal non-reducing N-acetyl-D-hexosamine residues in N-acetyl-beta-D-hexosaminides.</text>
        <dbReference type="EC" id="3.2.1.52"/>
    </reaction>
</comment>
<dbReference type="InterPro" id="IPR017853">
    <property type="entry name" value="GH"/>
</dbReference>
<dbReference type="GO" id="GO:0016787">
    <property type="term" value="F:hydrolase activity"/>
    <property type="evidence" value="ECO:0007669"/>
    <property type="project" value="UniProtKB-KW"/>
</dbReference>
<gene>
    <name evidence="7" type="ORF">KB449_27145</name>
</gene>
<keyword evidence="8" id="KW-1185">Reference proteome</keyword>
<protein>
    <recommendedName>
        <fullName evidence="3">beta-N-acetylhexosaminidase</fullName>
        <ecNumber evidence="3">3.2.1.52</ecNumber>
    </recommendedName>
</protein>